<proteinExistence type="predicted"/>
<comment type="caution">
    <text evidence="2">The sequence shown here is derived from an EMBL/GenBank/DDBJ whole genome shotgun (WGS) entry which is preliminary data.</text>
</comment>
<evidence type="ECO:0000313" key="3">
    <source>
        <dbReference type="Proteomes" id="UP001432322"/>
    </source>
</evidence>
<evidence type="ECO:0000256" key="1">
    <source>
        <dbReference type="SAM" id="Phobius"/>
    </source>
</evidence>
<keyword evidence="1" id="KW-0812">Transmembrane</keyword>
<accession>A0AAV5WEX0</accession>
<keyword evidence="1" id="KW-1133">Transmembrane helix</keyword>
<dbReference type="Proteomes" id="UP001432322">
    <property type="component" value="Unassembled WGS sequence"/>
</dbReference>
<dbReference type="EMBL" id="BTSY01000005">
    <property type="protein sequence ID" value="GMT30215.1"/>
    <property type="molecule type" value="Genomic_DNA"/>
</dbReference>
<evidence type="ECO:0000313" key="2">
    <source>
        <dbReference type="EMBL" id="GMT30215.1"/>
    </source>
</evidence>
<organism evidence="2 3">
    <name type="scientific">Pristionchus fissidentatus</name>
    <dbReference type="NCBI Taxonomy" id="1538716"/>
    <lineage>
        <taxon>Eukaryota</taxon>
        <taxon>Metazoa</taxon>
        <taxon>Ecdysozoa</taxon>
        <taxon>Nematoda</taxon>
        <taxon>Chromadorea</taxon>
        <taxon>Rhabditida</taxon>
        <taxon>Rhabditina</taxon>
        <taxon>Diplogasteromorpha</taxon>
        <taxon>Diplogasteroidea</taxon>
        <taxon>Neodiplogasteridae</taxon>
        <taxon>Pristionchus</taxon>
    </lineage>
</organism>
<sequence length="193" mass="22377">SLVSSIETHTTTMDSRLAIALLVMFQITLSAAYPYVIVPLVDNAEDADDSGLRSKRSFDRIEESDFGLMKKRSVPLKRAFDRLDFSDFSMRRKRAFDRLDFSDFSMRKKRAFDRLDWSDFSRRKRAFDRIEESDFGLYKRSVAPMPLTAGVENVQDLDDMSRSALIQQLASSIRTLRQAREAEKKEQQEGKKQ</sequence>
<keyword evidence="1" id="KW-0472">Membrane</keyword>
<keyword evidence="3" id="KW-1185">Reference proteome</keyword>
<dbReference type="AlphaFoldDB" id="A0AAV5WEX0"/>
<feature type="transmembrane region" description="Helical" evidence="1">
    <location>
        <begin position="17"/>
        <end position="36"/>
    </location>
</feature>
<gene>
    <name evidence="2" type="ORF">PFISCL1PPCAC_21512</name>
</gene>
<feature type="non-terminal residue" evidence="2">
    <location>
        <position position="1"/>
    </location>
</feature>
<protein>
    <submittedName>
        <fullName evidence="2">Uncharacterized protein</fullName>
    </submittedName>
</protein>
<reference evidence="2" key="1">
    <citation type="submission" date="2023-10" db="EMBL/GenBank/DDBJ databases">
        <title>Genome assembly of Pristionchus species.</title>
        <authorList>
            <person name="Yoshida K."/>
            <person name="Sommer R.J."/>
        </authorList>
    </citation>
    <scope>NUCLEOTIDE SEQUENCE</scope>
    <source>
        <strain evidence="2">RS5133</strain>
    </source>
</reference>
<name>A0AAV5WEX0_9BILA</name>